<dbReference type="OrthoDB" id="9813569at2"/>
<keyword evidence="2" id="KW-0808">Transferase</keyword>
<dbReference type="InterPro" id="IPR002173">
    <property type="entry name" value="Carboh/pur_kinase_PfkB_CS"/>
</dbReference>
<dbReference type="Gene3D" id="3.40.1190.20">
    <property type="match status" value="1"/>
</dbReference>
<dbReference type="AlphaFoldDB" id="A0A239GVP2"/>
<keyword evidence="3 5" id="KW-0418">Kinase</keyword>
<name>A0A239GVP2_EKHLU</name>
<proteinExistence type="inferred from homology"/>
<feature type="domain" description="Carbohydrate kinase PfkB" evidence="4">
    <location>
        <begin position="17"/>
        <end position="285"/>
    </location>
</feature>
<protein>
    <submittedName>
        <fullName evidence="5">Fructokinase</fullName>
    </submittedName>
</protein>
<evidence type="ECO:0000256" key="1">
    <source>
        <dbReference type="ARBA" id="ARBA00010688"/>
    </source>
</evidence>
<evidence type="ECO:0000313" key="5">
    <source>
        <dbReference type="EMBL" id="SNS73200.1"/>
    </source>
</evidence>
<dbReference type="Pfam" id="PF00294">
    <property type="entry name" value="PfkB"/>
    <property type="match status" value="1"/>
</dbReference>
<dbReference type="PANTHER" id="PTHR43085:SF57">
    <property type="entry name" value="CARBOHYDRATE KINASE PFKB DOMAIN-CONTAINING PROTEIN"/>
    <property type="match status" value="1"/>
</dbReference>
<sequence>MNILVFGEILWDIIEEKEHLGGAPLNFAAHTAQLGNNPSIISAIGRDRLGTQALQELSKLSIDTQFVQVLKETPTGTVQVKLDNGQPRYEIIEKVAYDYISFDEIDTRLLSEYDVFYFGTLAQRSRESRDTLAKLFVHGSFQHIFCDLNLRKGCYSTETITSSIEQCTILKLNDEEVEVVSSLVFDSKSGDPSEFWKLVKDRFPNVEIMIVTLGKEGCQIMTKDVDLHIPAEPCQVKDTIGAGDAFSAAFVSDYLTHGDLTLAGQKANKVAAFVASSNGAIPQLPADFL</sequence>
<dbReference type="InterPro" id="IPR011611">
    <property type="entry name" value="PfkB_dom"/>
</dbReference>
<dbReference type="EMBL" id="FZPD01000002">
    <property type="protein sequence ID" value="SNS73200.1"/>
    <property type="molecule type" value="Genomic_DNA"/>
</dbReference>
<evidence type="ECO:0000256" key="3">
    <source>
        <dbReference type="ARBA" id="ARBA00022777"/>
    </source>
</evidence>
<comment type="similarity">
    <text evidence="1">Belongs to the carbohydrate kinase PfkB family.</text>
</comment>
<dbReference type="InterPro" id="IPR029056">
    <property type="entry name" value="Ribokinase-like"/>
</dbReference>
<evidence type="ECO:0000313" key="6">
    <source>
        <dbReference type="Proteomes" id="UP000198393"/>
    </source>
</evidence>
<dbReference type="PANTHER" id="PTHR43085">
    <property type="entry name" value="HEXOKINASE FAMILY MEMBER"/>
    <property type="match status" value="1"/>
</dbReference>
<dbReference type="PROSITE" id="PS00584">
    <property type="entry name" value="PFKB_KINASES_2"/>
    <property type="match status" value="1"/>
</dbReference>
<dbReference type="GO" id="GO:0016301">
    <property type="term" value="F:kinase activity"/>
    <property type="evidence" value="ECO:0007669"/>
    <property type="project" value="UniProtKB-KW"/>
</dbReference>
<accession>A0A239GVP2</accession>
<gene>
    <name evidence="5" type="ORF">SAMN05421640_1028</name>
</gene>
<reference evidence="5 6" key="1">
    <citation type="submission" date="2017-06" db="EMBL/GenBank/DDBJ databases">
        <authorList>
            <person name="Kim H.J."/>
            <person name="Triplett B.A."/>
        </authorList>
    </citation>
    <scope>NUCLEOTIDE SEQUENCE [LARGE SCALE GENOMIC DNA]</scope>
    <source>
        <strain evidence="5 6">DSM 19307</strain>
    </source>
</reference>
<dbReference type="InterPro" id="IPR050306">
    <property type="entry name" value="PfkB_Carbo_kinase"/>
</dbReference>
<dbReference type="CDD" id="cd01167">
    <property type="entry name" value="bac_FRK"/>
    <property type="match status" value="1"/>
</dbReference>
<keyword evidence="6" id="KW-1185">Reference proteome</keyword>
<evidence type="ECO:0000259" key="4">
    <source>
        <dbReference type="Pfam" id="PF00294"/>
    </source>
</evidence>
<dbReference type="RefSeq" id="WP_089355793.1">
    <property type="nucleotide sequence ID" value="NZ_FZPD01000002.1"/>
</dbReference>
<dbReference type="SUPFAM" id="SSF53613">
    <property type="entry name" value="Ribokinase-like"/>
    <property type="match status" value="1"/>
</dbReference>
<dbReference type="Proteomes" id="UP000198393">
    <property type="component" value="Unassembled WGS sequence"/>
</dbReference>
<evidence type="ECO:0000256" key="2">
    <source>
        <dbReference type="ARBA" id="ARBA00022679"/>
    </source>
</evidence>
<dbReference type="PROSITE" id="PS00583">
    <property type="entry name" value="PFKB_KINASES_1"/>
    <property type="match status" value="1"/>
</dbReference>
<organism evidence="5 6">
    <name type="scientific">Ekhidna lutea</name>
    <dbReference type="NCBI Taxonomy" id="447679"/>
    <lineage>
        <taxon>Bacteria</taxon>
        <taxon>Pseudomonadati</taxon>
        <taxon>Bacteroidota</taxon>
        <taxon>Cytophagia</taxon>
        <taxon>Cytophagales</taxon>
        <taxon>Reichenbachiellaceae</taxon>
        <taxon>Ekhidna</taxon>
    </lineage>
</organism>